<dbReference type="InterPro" id="IPR036271">
    <property type="entry name" value="Tet_transcr_reg_TetR-rel_C_sf"/>
</dbReference>
<dbReference type="Gene3D" id="1.10.357.10">
    <property type="entry name" value="Tetracycline Repressor, domain 2"/>
    <property type="match status" value="1"/>
</dbReference>
<feature type="domain" description="Transcriptional regulator SbtR-like C-terminal" evidence="1">
    <location>
        <begin position="28"/>
        <end position="135"/>
    </location>
</feature>
<gene>
    <name evidence="2" type="ORF">HNR70_002188</name>
</gene>
<accession>A0A841AGB5</accession>
<evidence type="ECO:0000313" key="3">
    <source>
        <dbReference type="Proteomes" id="UP000588158"/>
    </source>
</evidence>
<dbReference type="SUPFAM" id="SSF48498">
    <property type="entry name" value="Tetracyclin repressor-like, C-terminal domain"/>
    <property type="match status" value="1"/>
</dbReference>
<reference evidence="2 3" key="1">
    <citation type="submission" date="2020-08" db="EMBL/GenBank/DDBJ databases">
        <title>Sequencing the genomes of 1000 actinobacteria strains.</title>
        <authorList>
            <person name="Klenk H.-P."/>
        </authorList>
    </citation>
    <scope>NUCLEOTIDE SEQUENCE [LARGE SCALE GENOMIC DNA]</scope>
    <source>
        <strain evidence="2 3">DSM 28796</strain>
    </source>
</reference>
<keyword evidence="3" id="KW-1185">Reference proteome</keyword>
<organism evidence="2 3">
    <name type="scientific">Brachybacterium aquaticum</name>
    <dbReference type="NCBI Taxonomy" id="1432564"/>
    <lineage>
        <taxon>Bacteria</taxon>
        <taxon>Bacillati</taxon>
        <taxon>Actinomycetota</taxon>
        <taxon>Actinomycetes</taxon>
        <taxon>Micrococcales</taxon>
        <taxon>Dermabacteraceae</taxon>
        <taxon>Brachybacterium</taxon>
    </lineage>
</organism>
<dbReference type="AlphaFoldDB" id="A0A841AGB5"/>
<sequence>MPSASARADFAERVLAIVAAHLERWEADPEAAWRGFVHEIAELGFGSIAYQLGPFAKHSPGLFAQAMERREKVADALPPLLEAAKRAGLLAADTDPERFLVGLAVLTRPLPDAVAARIPQQREWMVDVYLQGLRPGN</sequence>
<comment type="caution">
    <text evidence="2">The sequence shown here is derived from an EMBL/GenBank/DDBJ whole genome shotgun (WGS) entry which is preliminary data.</text>
</comment>
<dbReference type="EMBL" id="JACHLZ010000001">
    <property type="protein sequence ID" value="MBB5832375.1"/>
    <property type="molecule type" value="Genomic_DNA"/>
</dbReference>
<evidence type="ECO:0000313" key="2">
    <source>
        <dbReference type="EMBL" id="MBB5832375.1"/>
    </source>
</evidence>
<dbReference type="RefSeq" id="WP_184325716.1">
    <property type="nucleotide sequence ID" value="NZ_JACHLZ010000001.1"/>
</dbReference>
<protein>
    <recommendedName>
        <fullName evidence="1">Transcriptional regulator SbtR-like C-terminal domain-containing protein</fullName>
    </recommendedName>
</protein>
<dbReference type="Pfam" id="PF21597">
    <property type="entry name" value="TetR_C_43"/>
    <property type="match status" value="1"/>
</dbReference>
<evidence type="ECO:0000259" key="1">
    <source>
        <dbReference type="Pfam" id="PF21597"/>
    </source>
</evidence>
<dbReference type="InterPro" id="IPR049445">
    <property type="entry name" value="TetR_SbtR-like_C"/>
</dbReference>
<name>A0A841AGB5_9MICO</name>
<dbReference type="Proteomes" id="UP000588158">
    <property type="component" value="Unassembled WGS sequence"/>
</dbReference>
<proteinExistence type="predicted"/>